<comment type="caution">
    <text evidence="1">The sequence shown here is derived from an EMBL/GenBank/DDBJ whole genome shotgun (WGS) entry which is preliminary data.</text>
</comment>
<reference evidence="1" key="2">
    <citation type="journal article" date="2021" name="PeerJ">
        <title>Extensive microbial diversity within the chicken gut microbiome revealed by metagenomics and culture.</title>
        <authorList>
            <person name="Gilroy R."/>
            <person name="Ravi A."/>
            <person name="Getino M."/>
            <person name="Pursley I."/>
            <person name="Horton D.L."/>
            <person name="Alikhan N.F."/>
            <person name="Baker D."/>
            <person name="Gharbi K."/>
            <person name="Hall N."/>
            <person name="Watson M."/>
            <person name="Adriaenssens E.M."/>
            <person name="Foster-Nyarko E."/>
            <person name="Jarju S."/>
            <person name="Secka A."/>
            <person name="Antonio M."/>
            <person name="Oren A."/>
            <person name="Chaudhuri R.R."/>
            <person name="La Ragione R."/>
            <person name="Hildebrand F."/>
            <person name="Pallen M.J."/>
        </authorList>
    </citation>
    <scope>NUCLEOTIDE SEQUENCE</scope>
    <source>
        <strain evidence="1">6276</strain>
    </source>
</reference>
<organism evidence="1 2">
    <name type="scientific">Candidatus Scatousia excrementigallinarum</name>
    <dbReference type="NCBI Taxonomy" id="2840935"/>
    <lineage>
        <taxon>Bacteria</taxon>
        <taxon>Candidatus Scatousia</taxon>
    </lineage>
</organism>
<evidence type="ECO:0000313" key="2">
    <source>
        <dbReference type="Proteomes" id="UP000823928"/>
    </source>
</evidence>
<accession>A0A9D1EXJ6</accession>
<dbReference type="AlphaFoldDB" id="A0A9D1EXJ6"/>
<proteinExistence type="predicted"/>
<protein>
    <submittedName>
        <fullName evidence="1">Uncharacterized protein</fullName>
    </submittedName>
</protein>
<sequence>MNNKFYLKEFQFFDGEDTVIFNIVAIQSRKISVAVTKSGKITVTDYELLTDENGMYFEYGVAGSARIRVDEFE</sequence>
<name>A0A9D1EXJ6_9BACT</name>
<dbReference type="EMBL" id="DVIU01000050">
    <property type="protein sequence ID" value="HIS35499.1"/>
    <property type="molecule type" value="Genomic_DNA"/>
</dbReference>
<dbReference type="Proteomes" id="UP000823928">
    <property type="component" value="Unassembled WGS sequence"/>
</dbReference>
<gene>
    <name evidence="1" type="ORF">IAC10_02555</name>
</gene>
<reference evidence="1" key="1">
    <citation type="submission" date="2020-10" db="EMBL/GenBank/DDBJ databases">
        <authorList>
            <person name="Gilroy R."/>
        </authorList>
    </citation>
    <scope>NUCLEOTIDE SEQUENCE</scope>
    <source>
        <strain evidence="1">6276</strain>
    </source>
</reference>
<evidence type="ECO:0000313" key="1">
    <source>
        <dbReference type="EMBL" id="HIS35499.1"/>
    </source>
</evidence>